<organism evidence="1 2">
    <name type="scientific">Streptomyces achromogenes</name>
    <dbReference type="NCBI Taxonomy" id="67255"/>
    <lineage>
        <taxon>Bacteria</taxon>
        <taxon>Bacillati</taxon>
        <taxon>Actinomycetota</taxon>
        <taxon>Actinomycetes</taxon>
        <taxon>Kitasatosporales</taxon>
        <taxon>Streptomycetaceae</taxon>
        <taxon>Streptomyces</taxon>
    </lineage>
</organism>
<evidence type="ECO:0000313" key="2">
    <source>
        <dbReference type="Proteomes" id="UP001243364"/>
    </source>
</evidence>
<comment type="caution">
    <text evidence="1">The sequence shown here is derived from an EMBL/GenBank/DDBJ whole genome shotgun (WGS) entry which is preliminary data.</text>
</comment>
<name>A0ABU0QA02_STRAH</name>
<reference evidence="1 2" key="1">
    <citation type="submission" date="2023-07" db="EMBL/GenBank/DDBJ databases">
        <title>Comparative genomics of wheat-associated soil bacteria to identify genetic determinants of phenazine resistance.</title>
        <authorList>
            <person name="Mouncey N."/>
        </authorList>
    </citation>
    <scope>NUCLEOTIDE SEQUENCE [LARGE SCALE GENOMIC DNA]</scope>
    <source>
        <strain evidence="1 2">W4I19-2</strain>
    </source>
</reference>
<sequence>MPIARADTGSPCTACTGTALERGTGLNRTLDKRLLALILGSSIHGPASLPKRRAMPTPYIPGTSQHAQTREVCFQKYAAGIPIWEGSSGGSGT</sequence>
<gene>
    <name evidence="1" type="ORF">QFZ56_006159</name>
</gene>
<keyword evidence="2" id="KW-1185">Reference proteome</keyword>
<dbReference type="Proteomes" id="UP001243364">
    <property type="component" value="Unassembled WGS sequence"/>
</dbReference>
<dbReference type="EMBL" id="JAUSYA010000001">
    <property type="protein sequence ID" value="MDQ0687196.1"/>
    <property type="molecule type" value="Genomic_DNA"/>
</dbReference>
<proteinExistence type="predicted"/>
<protein>
    <submittedName>
        <fullName evidence="1">Uncharacterized protein</fullName>
    </submittedName>
</protein>
<evidence type="ECO:0000313" key="1">
    <source>
        <dbReference type="EMBL" id="MDQ0687196.1"/>
    </source>
</evidence>
<accession>A0ABU0QA02</accession>